<proteinExistence type="inferred from homology"/>
<dbReference type="InterPro" id="IPR050121">
    <property type="entry name" value="Cytochrome_P450_monoxygenase"/>
</dbReference>
<dbReference type="GO" id="GO:0004497">
    <property type="term" value="F:monooxygenase activity"/>
    <property type="evidence" value="ECO:0007669"/>
    <property type="project" value="UniProtKB-KW"/>
</dbReference>
<dbReference type="RefSeq" id="XP_007387782.1">
    <property type="nucleotide sequence ID" value="XM_007387720.1"/>
</dbReference>
<dbReference type="AlphaFoldDB" id="R7S4Q4"/>
<keyword evidence="5 9" id="KW-0479">Metal-binding</keyword>
<dbReference type="Gene3D" id="1.10.630.10">
    <property type="entry name" value="Cytochrome P450"/>
    <property type="match status" value="1"/>
</dbReference>
<dbReference type="OMA" id="GMGHSFD"/>
<comment type="pathway">
    <text evidence="2">Secondary metabolite biosynthesis.</text>
</comment>
<dbReference type="SUPFAM" id="SSF48264">
    <property type="entry name" value="Cytochrome P450"/>
    <property type="match status" value="1"/>
</dbReference>
<dbReference type="OrthoDB" id="1470350at2759"/>
<dbReference type="HOGENOM" id="CLU_001570_5_11_1"/>
<dbReference type="eggNOG" id="KOG0157">
    <property type="taxonomic scope" value="Eukaryota"/>
</dbReference>
<feature type="binding site" description="axial binding residue" evidence="9">
    <location>
        <position position="483"/>
    </location>
    <ligand>
        <name>heme</name>
        <dbReference type="ChEBI" id="CHEBI:30413"/>
    </ligand>
    <ligandPart>
        <name>Fe</name>
        <dbReference type="ChEBI" id="CHEBI:18248"/>
    </ligandPart>
</feature>
<dbReference type="PRINTS" id="PR00465">
    <property type="entry name" value="EP450IV"/>
</dbReference>
<comment type="similarity">
    <text evidence="3">Belongs to the cytochrome P450 family.</text>
</comment>
<evidence type="ECO:0000256" key="9">
    <source>
        <dbReference type="PIRSR" id="PIRSR602403-1"/>
    </source>
</evidence>
<dbReference type="KEGG" id="psq:PUNSTDRAFT_75638"/>
<dbReference type="Pfam" id="PF00067">
    <property type="entry name" value="p450"/>
    <property type="match status" value="1"/>
</dbReference>
<evidence type="ECO:0000256" key="4">
    <source>
        <dbReference type="ARBA" id="ARBA00022617"/>
    </source>
</evidence>
<comment type="cofactor">
    <cofactor evidence="1 9">
        <name>heme</name>
        <dbReference type="ChEBI" id="CHEBI:30413"/>
    </cofactor>
</comment>
<evidence type="ECO:0000256" key="6">
    <source>
        <dbReference type="ARBA" id="ARBA00023002"/>
    </source>
</evidence>
<dbReference type="PANTHER" id="PTHR24305">
    <property type="entry name" value="CYTOCHROME P450"/>
    <property type="match status" value="1"/>
</dbReference>
<gene>
    <name evidence="10" type="ORF">PUNSTDRAFT_75638</name>
</gene>
<keyword evidence="6" id="KW-0560">Oxidoreductase</keyword>
<name>R7S4Q4_PUNST</name>
<dbReference type="GO" id="GO:0020037">
    <property type="term" value="F:heme binding"/>
    <property type="evidence" value="ECO:0007669"/>
    <property type="project" value="InterPro"/>
</dbReference>
<evidence type="ECO:0000313" key="10">
    <source>
        <dbReference type="EMBL" id="EIN04859.1"/>
    </source>
</evidence>
<dbReference type="GO" id="GO:0005506">
    <property type="term" value="F:iron ion binding"/>
    <property type="evidence" value="ECO:0007669"/>
    <property type="project" value="InterPro"/>
</dbReference>
<organism evidence="10 11">
    <name type="scientific">Punctularia strigosozonata (strain HHB-11173)</name>
    <name type="common">White-rot fungus</name>
    <dbReference type="NCBI Taxonomy" id="741275"/>
    <lineage>
        <taxon>Eukaryota</taxon>
        <taxon>Fungi</taxon>
        <taxon>Dikarya</taxon>
        <taxon>Basidiomycota</taxon>
        <taxon>Agaricomycotina</taxon>
        <taxon>Agaricomycetes</taxon>
        <taxon>Corticiales</taxon>
        <taxon>Punctulariaceae</taxon>
        <taxon>Punctularia</taxon>
    </lineage>
</organism>
<dbReference type="GeneID" id="18885591"/>
<evidence type="ECO:0000256" key="5">
    <source>
        <dbReference type="ARBA" id="ARBA00022723"/>
    </source>
</evidence>
<evidence type="ECO:0000256" key="3">
    <source>
        <dbReference type="ARBA" id="ARBA00010617"/>
    </source>
</evidence>
<keyword evidence="8" id="KW-0503">Monooxygenase</keyword>
<dbReference type="Proteomes" id="UP000054196">
    <property type="component" value="Unassembled WGS sequence"/>
</dbReference>
<evidence type="ECO:0000313" key="11">
    <source>
        <dbReference type="Proteomes" id="UP000054196"/>
    </source>
</evidence>
<dbReference type="InterPro" id="IPR002403">
    <property type="entry name" value="Cyt_P450_E_grp-IV"/>
</dbReference>
<dbReference type="InterPro" id="IPR036396">
    <property type="entry name" value="Cyt_P450_sf"/>
</dbReference>
<reference evidence="11" key="1">
    <citation type="journal article" date="2012" name="Science">
        <title>The Paleozoic origin of enzymatic lignin decomposition reconstructed from 31 fungal genomes.</title>
        <authorList>
            <person name="Floudas D."/>
            <person name="Binder M."/>
            <person name="Riley R."/>
            <person name="Barry K."/>
            <person name="Blanchette R.A."/>
            <person name="Henrissat B."/>
            <person name="Martinez A.T."/>
            <person name="Otillar R."/>
            <person name="Spatafora J.W."/>
            <person name="Yadav J.S."/>
            <person name="Aerts A."/>
            <person name="Benoit I."/>
            <person name="Boyd A."/>
            <person name="Carlson A."/>
            <person name="Copeland A."/>
            <person name="Coutinho P.M."/>
            <person name="de Vries R.P."/>
            <person name="Ferreira P."/>
            <person name="Findley K."/>
            <person name="Foster B."/>
            <person name="Gaskell J."/>
            <person name="Glotzer D."/>
            <person name="Gorecki P."/>
            <person name="Heitman J."/>
            <person name="Hesse C."/>
            <person name="Hori C."/>
            <person name="Igarashi K."/>
            <person name="Jurgens J.A."/>
            <person name="Kallen N."/>
            <person name="Kersten P."/>
            <person name="Kohler A."/>
            <person name="Kuees U."/>
            <person name="Kumar T.K.A."/>
            <person name="Kuo A."/>
            <person name="LaButti K."/>
            <person name="Larrondo L.F."/>
            <person name="Lindquist E."/>
            <person name="Ling A."/>
            <person name="Lombard V."/>
            <person name="Lucas S."/>
            <person name="Lundell T."/>
            <person name="Martin R."/>
            <person name="McLaughlin D.J."/>
            <person name="Morgenstern I."/>
            <person name="Morin E."/>
            <person name="Murat C."/>
            <person name="Nagy L.G."/>
            <person name="Nolan M."/>
            <person name="Ohm R.A."/>
            <person name="Patyshakuliyeva A."/>
            <person name="Rokas A."/>
            <person name="Ruiz-Duenas F.J."/>
            <person name="Sabat G."/>
            <person name="Salamov A."/>
            <person name="Samejima M."/>
            <person name="Schmutz J."/>
            <person name="Slot J.C."/>
            <person name="St John F."/>
            <person name="Stenlid J."/>
            <person name="Sun H."/>
            <person name="Sun S."/>
            <person name="Syed K."/>
            <person name="Tsang A."/>
            <person name="Wiebenga A."/>
            <person name="Young D."/>
            <person name="Pisabarro A."/>
            <person name="Eastwood D.C."/>
            <person name="Martin F."/>
            <person name="Cullen D."/>
            <person name="Grigoriev I.V."/>
            <person name="Hibbett D.S."/>
        </authorList>
    </citation>
    <scope>NUCLEOTIDE SEQUENCE [LARGE SCALE GENOMIC DNA]</scope>
    <source>
        <strain evidence="11">HHB-11173 SS5</strain>
    </source>
</reference>
<dbReference type="CDD" id="cd11069">
    <property type="entry name" value="CYP_FUM15-like"/>
    <property type="match status" value="1"/>
</dbReference>
<evidence type="ECO:0000256" key="2">
    <source>
        <dbReference type="ARBA" id="ARBA00005179"/>
    </source>
</evidence>
<sequence length="543" mass="60863">MFDIIGICALVLALWGLQKFYNRAVIKSVLRNLPGPSNPSFIVGNLKQLWNADAFPFHQEIADMGSAVKVHGFFGDEQLYLTDPRALHHVLVKDQEIFEVSANNLEISRLLWGNGLVASLGEQHRRQRKMLNPLFSPAHLRTLVPVFITIAEQLRDALTRHISGSDNEIDVLEWCSKAALEYIGIGGLGYSFETLKEGANNAYSNSAKNLLPAVFPIAPLSILLPYITAVISPDFGRKLVDVLPFPTLRNVKNIVDMIDETSRMIYEQRKQTILRGDGEEYDQVANGKDIMTTLLRANLASDEKDRLPDDQMFGQMNLLIFAAYDTTSSALARILHLLSDNQSVQDELRHEIKEMHIQLGDVTPSYDQLNSLPLLDSVIRETLRLYAPVPFVLRTACKDVVIPLRTPTIGIDGTIIHDLPIRKNQGIFVGITMANRNSAIWGPDAAEWKPHRWLKPLPHSVTDARIPGVYSNQLTFIGGSRACIGFKFSELEMKAVLYMLMHNFKFEPSKSEIIWKFGTVMAPSVKGSPEESTPRLPMKITVI</sequence>
<keyword evidence="11" id="KW-1185">Reference proteome</keyword>
<keyword evidence="7 9" id="KW-0408">Iron</keyword>
<dbReference type="PANTHER" id="PTHR24305:SF166">
    <property type="entry name" value="CYTOCHROME P450 12A4, MITOCHONDRIAL-RELATED"/>
    <property type="match status" value="1"/>
</dbReference>
<accession>R7S4Q4</accession>
<keyword evidence="4 9" id="KW-0349">Heme</keyword>
<dbReference type="InterPro" id="IPR001128">
    <property type="entry name" value="Cyt_P450"/>
</dbReference>
<evidence type="ECO:0000256" key="8">
    <source>
        <dbReference type="ARBA" id="ARBA00023033"/>
    </source>
</evidence>
<evidence type="ECO:0000256" key="7">
    <source>
        <dbReference type="ARBA" id="ARBA00023004"/>
    </source>
</evidence>
<evidence type="ECO:0000256" key="1">
    <source>
        <dbReference type="ARBA" id="ARBA00001971"/>
    </source>
</evidence>
<protein>
    <submittedName>
        <fullName evidence="10">Cytochrome P450</fullName>
    </submittedName>
</protein>
<dbReference type="EMBL" id="JH687552">
    <property type="protein sequence ID" value="EIN04859.1"/>
    <property type="molecule type" value="Genomic_DNA"/>
</dbReference>
<dbReference type="GO" id="GO:0016705">
    <property type="term" value="F:oxidoreductase activity, acting on paired donors, with incorporation or reduction of molecular oxygen"/>
    <property type="evidence" value="ECO:0007669"/>
    <property type="project" value="InterPro"/>
</dbReference>
<dbReference type="PRINTS" id="PR00385">
    <property type="entry name" value="P450"/>
</dbReference>